<feature type="domain" description="GGDEF" evidence="3">
    <location>
        <begin position="238"/>
        <end position="385"/>
    </location>
</feature>
<accession>A0A5J4RDR3</accession>
<dbReference type="GO" id="GO:0000166">
    <property type="term" value="F:nucleotide binding"/>
    <property type="evidence" value="ECO:0007669"/>
    <property type="project" value="UniProtKB-KW"/>
</dbReference>
<comment type="caution">
    <text evidence="4">The sequence shown here is derived from an EMBL/GenBank/DDBJ whole genome shotgun (WGS) entry which is preliminary data.</text>
</comment>
<organism evidence="4">
    <name type="scientific">termite gut metagenome</name>
    <dbReference type="NCBI Taxonomy" id="433724"/>
    <lineage>
        <taxon>unclassified sequences</taxon>
        <taxon>metagenomes</taxon>
        <taxon>organismal metagenomes</taxon>
    </lineage>
</organism>
<dbReference type="InterPro" id="IPR024615">
    <property type="entry name" value="CRISPR-assoc_Cmr2_N"/>
</dbReference>
<gene>
    <name evidence="4" type="ORF">EZS27_020051</name>
</gene>
<keyword evidence="2" id="KW-0051">Antiviral defense</keyword>
<dbReference type="InterPro" id="IPR013407">
    <property type="entry name" value="CRISPR-assoc_prot_Cmr2"/>
</dbReference>
<dbReference type="Pfam" id="PF22335">
    <property type="entry name" value="Cas10-Cmr2_palm2"/>
    <property type="match status" value="1"/>
</dbReference>
<dbReference type="InterPro" id="IPR000160">
    <property type="entry name" value="GGDEF_dom"/>
</dbReference>
<dbReference type="NCBIfam" id="TIGR02577">
    <property type="entry name" value="cas_TM1794_Cmr2"/>
    <property type="match status" value="1"/>
</dbReference>
<dbReference type="EMBL" id="SNRY01001385">
    <property type="protein sequence ID" value="KAA6331330.1"/>
    <property type="molecule type" value="Genomic_DNA"/>
</dbReference>
<evidence type="ECO:0000259" key="3">
    <source>
        <dbReference type="PROSITE" id="PS50887"/>
    </source>
</evidence>
<evidence type="ECO:0000256" key="1">
    <source>
        <dbReference type="ARBA" id="ARBA00022741"/>
    </source>
</evidence>
<dbReference type="GO" id="GO:0051607">
    <property type="term" value="P:defense response to virus"/>
    <property type="evidence" value="ECO:0007669"/>
    <property type="project" value="UniProtKB-KW"/>
</dbReference>
<keyword evidence="1" id="KW-0547">Nucleotide-binding</keyword>
<name>A0A5J4RDR3_9ZZZZ</name>
<reference evidence="4" key="1">
    <citation type="submission" date="2019-03" db="EMBL/GenBank/DDBJ databases">
        <title>Single cell metagenomics reveals metabolic interactions within the superorganism composed of flagellate Streblomastix strix and complex community of Bacteroidetes bacteria on its surface.</title>
        <authorList>
            <person name="Treitli S.C."/>
            <person name="Kolisko M."/>
            <person name="Husnik F."/>
            <person name="Keeling P."/>
            <person name="Hampl V."/>
        </authorList>
    </citation>
    <scope>NUCLEOTIDE SEQUENCE</scope>
    <source>
        <strain evidence="4">STM</strain>
    </source>
</reference>
<evidence type="ECO:0000256" key="2">
    <source>
        <dbReference type="ARBA" id="ARBA00023118"/>
    </source>
</evidence>
<dbReference type="Pfam" id="PF12469">
    <property type="entry name" value="Cmr2_N"/>
    <property type="match status" value="1"/>
</dbReference>
<dbReference type="InterPro" id="IPR038242">
    <property type="entry name" value="Cmr2_N"/>
</dbReference>
<dbReference type="PROSITE" id="PS50887">
    <property type="entry name" value="GGDEF"/>
    <property type="match status" value="1"/>
</dbReference>
<dbReference type="Gene3D" id="3.30.70.270">
    <property type="match status" value="1"/>
</dbReference>
<dbReference type="InterPro" id="IPR054767">
    <property type="entry name" value="Cas10-Cmr2_palm2"/>
</dbReference>
<dbReference type="AlphaFoldDB" id="A0A5J4RDR3"/>
<evidence type="ECO:0000313" key="4">
    <source>
        <dbReference type="EMBL" id="KAA6331330.1"/>
    </source>
</evidence>
<proteinExistence type="predicted"/>
<dbReference type="Gene3D" id="3.30.70.2220">
    <property type="entry name" value="CRISPR-Cas system, Cmr2 subunit, D1 domain, cysteine cluster"/>
    <property type="match status" value="1"/>
</dbReference>
<dbReference type="InterPro" id="IPR043128">
    <property type="entry name" value="Rev_trsase/Diguanyl_cyclase"/>
</dbReference>
<sequence length="513" mass="59493">MNNYTAITIGPIYQTISFAKKTREIWAASFIFSMLMKKIIDGILKENKDNKNNIIIPYATNYPELKAVGLYPDRLLYKRTLENINSIITDAINDLSVLIGIKEKGYFLKEYLQVYYFSSDKIENVCGKNYVEKLNLVLDSLELERKITSSNNIKTISNFFKKLPNTKLYQDHFEKEYEKKVKSLVEISTAGLSGFEGYDYLVDQYINKVEEEDDDSNFLEGLQQKIKDPSFTFQNYHKYVAVIYADGDKMGEMIGKIVENNDLALIHKVSNILFEWAKEVADKIKNFGGLPIYAGGDDLLCFTPIVNEGKNIIEILKEISDIFTEKFENSFEENDFREKPKFPTMSFGVSIAYYKYPLNESLEKARELLHKMKKDGGNGVYMRMLKHSGSDFDFVLKLNSNEWFSVFESLMNIKLTETMLSSTAYHLQDNAKVMDEIADQPDRVKQFFINKMDGYPKNANENPKHYLLEVEKLVNIAFKEKIKDEKGKYINRMFPTYDMLRLVKFFKGLDNAS</sequence>
<protein>
    <recommendedName>
        <fullName evidence="3">GGDEF domain-containing protein</fullName>
    </recommendedName>
</protein>